<protein>
    <submittedName>
        <fullName evidence="1">Uncharacterized protein</fullName>
    </submittedName>
</protein>
<name>A0A445BKQ0_ARAHY</name>
<dbReference type="Proteomes" id="UP000289738">
    <property type="component" value="Chromosome A09"/>
</dbReference>
<reference evidence="1 2" key="1">
    <citation type="submission" date="2019-01" db="EMBL/GenBank/DDBJ databases">
        <title>Sequencing of cultivated peanut Arachis hypogaea provides insights into genome evolution and oil improvement.</title>
        <authorList>
            <person name="Chen X."/>
        </authorList>
    </citation>
    <scope>NUCLEOTIDE SEQUENCE [LARGE SCALE GENOMIC DNA]</scope>
    <source>
        <strain evidence="2">cv. Fuhuasheng</strain>
        <tissue evidence="1">Leaves</tissue>
    </source>
</reference>
<proteinExistence type="predicted"/>
<evidence type="ECO:0000313" key="1">
    <source>
        <dbReference type="EMBL" id="RYR39244.1"/>
    </source>
</evidence>
<accession>A0A445BKQ0</accession>
<dbReference type="AlphaFoldDB" id="A0A445BKQ0"/>
<organism evidence="1 2">
    <name type="scientific">Arachis hypogaea</name>
    <name type="common">Peanut</name>
    <dbReference type="NCBI Taxonomy" id="3818"/>
    <lineage>
        <taxon>Eukaryota</taxon>
        <taxon>Viridiplantae</taxon>
        <taxon>Streptophyta</taxon>
        <taxon>Embryophyta</taxon>
        <taxon>Tracheophyta</taxon>
        <taxon>Spermatophyta</taxon>
        <taxon>Magnoliopsida</taxon>
        <taxon>eudicotyledons</taxon>
        <taxon>Gunneridae</taxon>
        <taxon>Pentapetalae</taxon>
        <taxon>rosids</taxon>
        <taxon>fabids</taxon>
        <taxon>Fabales</taxon>
        <taxon>Fabaceae</taxon>
        <taxon>Papilionoideae</taxon>
        <taxon>50 kb inversion clade</taxon>
        <taxon>dalbergioids sensu lato</taxon>
        <taxon>Dalbergieae</taxon>
        <taxon>Pterocarpus clade</taxon>
        <taxon>Arachis</taxon>
    </lineage>
</organism>
<keyword evidence="2" id="KW-1185">Reference proteome</keyword>
<evidence type="ECO:0000313" key="2">
    <source>
        <dbReference type="Proteomes" id="UP000289738"/>
    </source>
</evidence>
<dbReference type="EMBL" id="SDMP01000009">
    <property type="protein sequence ID" value="RYR39244.1"/>
    <property type="molecule type" value="Genomic_DNA"/>
</dbReference>
<sequence>MSYFIRGICTEDRRFLTTTSGGSLSKNKTTGEAWSLINDVPEATQHVRVRSNPLKGVVEAPPSESSLPKVLGDMTTILMKIHKEQKAFYSIQAVQSPPQVPQLEGPPRICGLCSSTAHYTDQCHQIQEEYTLAVANVNYNNRPPTPLKAKTTTLMALIPIKGEGTMHKGAIRIKDGTTPLLNTTTSTNLHPNTTITTTTKLTKTTTNHTKQLAKTKTTTLDINHLIKGNNPINPLPPLPTKMMILTVHSTMIMRDLEL</sequence>
<comment type="caution">
    <text evidence="1">The sequence shown here is derived from an EMBL/GenBank/DDBJ whole genome shotgun (WGS) entry which is preliminary data.</text>
</comment>
<gene>
    <name evidence="1" type="ORF">Ahy_A09g044743</name>
</gene>